<dbReference type="InterPro" id="IPR036249">
    <property type="entry name" value="Thioredoxin-like_sf"/>
</dbReference>
<feature type="transmembrane region" description="Helical" evidence="6">
    <location>
        <begin position="478"/>
        <end position="499"/>
    </location>
</feature>
<dbReference type="Pfam" id="PF13899">
    <property type="entry name" value="Thioredoxin_7"/>
    <property type="match status" value="1"/>
</dbReference>
<evidence type="ECO:0000256" key="1">
    <source>
        <dbReference type="ARBA" id="ARBA00004141"/>
    </source>
</evidence>
<evidence type="ECO:0000313" key="11">
    <source>
        <dbReference type="Proteomes" id="UP000637002"/>
    </source>
</evidence>
<gene>
    <name evidence="10" type="ORF">GCM10010994_16140</name>
</gene>
<feature type="chain" id="PRO_5037024229" evidence="7">
    <location>
        <begin position="31"/>
        <end position="744"/>
    </location>
</feature>
<evidence type="ECO:0000256" key="5">
    <source>
        <dbReference type="ARBA" id="ARBA00023136"/>
    </source>
</evidence>
<dbReference type="Pfam" id="PF11412">
    <property type="entry name" value="DsbD_N"/>
    <property type="match status" value="1"/>
</dbReference>
<dbReference type="Pfam" id="PF02683">
    <property type="entry name" value="DsbD_TM"/>
    <property type="match status" value="1"/>
</dbReference>
<dbReference type="Gene3D" id="3.40.30.10">
    <property type="entry name" value="Glutaredoxin"/>
    <property type="match status" value="1"/>
</dbReference>
<dbReference type="EMBL" id="BMGG01000002">
    <property type="protein sequence ID" value="GGC57922.1"/>
    <property type="molecule type" value="Genomic_DNA"/>
</dbReference>
<evidence type="ECO:0000259" key="8">
    <source>
        <dbReference type="Pfam" id="PF02683"/>
    </source>
</evidence>
<keyword evidence="7" id="KW-0732">Signal</keyword>
<dbReference type="SUPFAM" id="SSF52833">
    <property type="entry name" value="Thioredoxin-like"/>
    <property type="match status" value="1"/>
</dbReference>
<evidence type="ECO:0000256" key="2">
    <source>
        <dbReference type="ARBA" id="ARBA00022692"/>
    </source>
</evidence>
<reference evidence="10" key="2">
    <citation type="submission" date="2020-09" db="EMBL/GenBank/DDBJ databases">
        <authorList>
            <person name="Sun Q."/>
            <person name="Zhou Y."/>
        </authorList>
    </citation>
    <scope>NUCLEOTIDE SEQUENCE</scope>
    <source>
        <strain evidence="10">CGMCC 1.12919</strain>
    </source>
</reference>
<comment type="caution">
    <text evidence="10">The sequence shown here is derived from an EMBL/GenBank/DDBJ whole genome shotgun (WGS) entry which is preliminary data.</text>
</comment>
<feature type="transmembrane region" description="Helical" evidence="6">
    <location>
        <begin position="366"/>
        <end position="384"/>
    </location>
</feature>
<dbReference type="PANTHER" id="PTHR32234">
    <property type="entry name" value="THIOL:DISULFIDE INTERCHANGE PROTEIN DSBD"/>
    <property type="match status" value="1"/>
</dbReference>
<keyword evidence="4 6" id="KW-1133">Transmembrane helix</keyword>
<feature type="transmembrane region" description="Helical" evidence="6">
    <location>
        <begin position="316"/>
        <end position="345"/>
    </location>
</feature>
<feature type="transmembrane region" description="Helical" evidence="6">
    <location>
        <begin position="404"/>
        <end position="425"/>
    </location>
</feature>
<organism evidence="10 11">
    <name type="scientific">Chelatococcus reniformis</name>
    <dbReference type="NCBI Taxonomy" id="1494448"/>
    <lineage>
        <taxon>Bacteria</taxon>
        <taxon>Pseudomonadati</taxon>
        <taxon>Pseudomonadota</taxon>
        <taxon>Alphaproteobacteria</taxon>
        <taxon>Hyphomicrobiales</taxon>
        <taxon>Chelatococcaceae</taxon>
        <taxon>Chelatococcus</taxon>
    </lineage>
</organism>
<dbReference type="AlphaFoldDB" id="A0A916XAP2"/>
<feature type="transmembrane region" description="Helical" evidence="6">
    <location>
        <begin position="574"/>
        <end position="594"/>
    </location>
</feature>
<dbReference type="GO" id="GO:0045454">
    <property type="term" value="P:cell redox homeostasis"/>
    <property type="evidence" value="ECO:0007669"/>
    <property type="project" value="TreeGrafter"/>
</dbReference>
<dbReference type="InterPro" id="IPR035671">
    <property type="entry name" value="DsbD_gamma"/>
</dbReference>
<evidence type="ECO:0000256" key="4">
    <source>
        <dbReference type="ARBA" id="ARBA00022989"/>
    </source>
</evidence>
<dbReference type="PANTHER" id="PTHR32234:SF3">
    <property type="entry name" value="SUPPRESSION OF COPPER SENSITIVITY PROTEIN"/>
    <property type="match status" value="1"/>
</dbReference>
<feature type="signal peptide" evidence="7">
    <location>
        <begin position="1"/>
        <end position="30"/>
    </location>
</feature>
<feature type="transmembrane region" description="Helical" evidence="6">
    <location>
        <begin position="446"/>
        <end position="472"/>
    </location>
</feature>
<feature type="domain" description="Thiol:disulfide interchange protein DsbD N-terminal" evidence="9">
    <location>
        <begin position="41"/>
        <end position="160"/>
    </location>
</feature>
<accession>A0A916XAP2</accession>
<feature type="transmembrane region" description="Helical" evidence="6">
    <location>
        <begin position="543"/>
        <end position="567"/>
    </location>
</feature>
<dbReference type="GO" id="GO:0017004">
    <property type="term" value="P:cytochrome complex assembly"/>
    <property type="evidence" value="ECO:0007669"/>
    <property type="project" value="UniProtKB-KW"/>
</dbReference>
<sequence length="744" mass="76847">MTRALRIRASLLATLALLALAGLAATPAVAAGKRSDLVKADLLAEPAAVEAGQPFWVALRLRMKEHWHTYWRNPGDSGLPTEIKWTLPAGFTVGEIVWPTPARIPVGPLVNFGYDGEAVLLTQVMPPKDLAARGTVGLQAHATWLVCEKECVPGEAQLSLDLPLAVPGSPAAANPDNAAVFAAARAALPTPQPGKATFEATAQTLTLKLERLGAGDAVTSAYFFPIDDSLIDNAAEQAFSREGDGLTLTMARSTLASATPAAVAGVLSVTDGTAARRAYAIDTGGKAAPALTAAPAFRSGEGSPPATRPPPGGGDVLTLLGAAALALLGGIVLNLMPCVFPVLSIKVLALANSGGETPGHMRLHGLAYGAGVLAAFGALAAVLLTARQAGMEVGWGFQLQSPMVVAALAYIMLTMALALSGAIHIGASFAGIGDGLTRRAGLSGSFFTGVLATVVASPCTGPFMGAAIGFALTQSAATAMAVFLALGLGFALPFVVLAFSPALLRRLPRPGLWMDRLKQALAFPLYATVAWLVWVLSQQVGPAGLFAALGGLVLVAFTVWLIGIAGLSRGGLAWATRAVALLAIAALAGLVNIVREDRLGPAAPQALAQEQGVEPFSQARLDELVAAGRPVFVNMTAAWCITCMVNERVALATDAVRGAMKDRDIAYLKGDWTNQNPEITRVLDRYGRGGVPLYLLYTRGAEPIVLPQVLTPATVMAEFARVTTRAAERAPDGPSGATPSRSLF</sequence>
<proteinExistence type="predicted"/>
<dbReference type="RefSeq" id="WP_188608601.1">
    <property type="nucleotide sequence ID" value="NZ_BMGG01000002.1"/>
</dbReference>
<evidence type="ECO:0000259" key="9">
    <source>
        <dbReference type="Pfam" id="PF11412"/>
    </source>
</evidence>
<keyword evidence="3" id="KW-0201">Cytochrome c-type biogenesis</keyword>
<evidence type="ECO:0000256" key="7">
    <source>
        <dbReference type="SAM" id="SignalP"/>
    </source>
</evidence>
<dbReference type="Proteomes" id="UP000637002">
    <property type="component" value="Unassembled WGS sequence"/>
</dbReference>
<name>A0A916XAP2_9HYPH</name>
<evidence type="ECO:0000313" key="10">
    <source>
        <dbReference type="EMBL" id="GGC57922.1"/>
    </source>
</evidence>
<keyword evidence="5 6" id="KW-0472">Membrane</keyword>
<dbReference type="CDD" id="cd02953">
    <property type="entry name" value="DsbDgamma"/>
    <property type="match status" value="1"/>
</dbReference>
<keyword evidence="11" id="KW-1185">Reference proteome</keyword>
<reference evidence="10" key="1">
    <citation type="journal article" date="2014" name="Int. J. Syst. Evol. Microbiol.">
        <title>Complete genome sequence of Corynebacterium casei LMG S-19264T (=DSM 44701T), isolated from a smear-ripened cheese.</title>
        <authorList>
            <consortium name="US DOE Joint Genome Institute (JGI-PGF)"/>
            <person name="Walter F."/>
            <person name="Albersmeier A."/>
            <person name="Kalinowski J."/>
            <person name="Ruckert C."/>
        </authorList>
    </citation>
    <scope>NUCLEOTIDE SEQUENCE</scope>
    <source>
        <strain evidence="10">CGMCC 1.12919</strain>
    </source>
</reference>
<evidence type="ECO:0000256" key="6">
    <source>
        <dbReference type="SAM" id="Phobius"/>
    </source>
</evidence>
<comment type="subcellular location">
    <subcellularLocation>
        <location evidence="1">Membrane</location>
        <topology evidence="1">Multi-pass membrane protein</topology>
    </subcellularLocation>
</comment>
<evidence type="ECO:0000256" key="3">
    <source>
        <dbReference type="ARBA" id="ARBA00022748"/>
    </source>
</evidence>
<keyword evidence="2 6" id="KW-0812">Transmembrane</keyword>
<dbReference type="GO" id="GO:0015035">
    <property type="term" value="F:protein-disulfide reductase activity"/>
    <property type="evidence" value="ECO:0007669"/>
    <property type="project" value="TreeGrafter"/>
</dbReference>
<dbReference type="GO" id="GO:0016020">
    <property type="term" value="C:membrane"/>
    <property type="evidence" value="ECO:0007669"/>
    <property type="project" value="UniProtKB-SubCell"/>
</dbReference>
<feature type="domain" description="Cytochrome C biogenesis protein transmembrane" evidence="8">
    <location>
        <begin position="324"/>
        <end position="533"/>
    </location>
</feature>
<feature type="transmembrane region" description="Helical" evidence="6">
    <location>
        <begin position="520"/>
        <end position="537"/>
    </location>
</feature>
<dbReference type="InterPro" id="IPR003834">
    <property type="entry name" value="Cyt_c_assmbl_TM_dom"/>
</dbReference>
<dbReference type="InterPro" id="IPR028250">
    <property type="entry name" value="DsbDN"/>
</dbReference>
<protein>
    <submittedName>
        <fullName evidence="10">Thiol:disulfide interchange protein DsbD</fullName>
    </submittedName>
</protein>